<protein>
    <submittedName>
        <fullName evidence="1">Uncharacterized protein</fullName>
    </submittedName>
</protein>
<sequence>MGHCRTTWLCNPSQSLSKSRGVSFGSRFRRGYYKSDRFEKVTERVKEITDSERCLATSLDIPCCRHLSRDQFVFQRSEAMVYIRRLQIQQSMPMPI</sequence>
<accession>A0AAV4BZS5</accession>
<keyword evidence="2" id="KW-1185">Reference proteome</keyword>
<evidence type="ECO:0000313" key="2">
    <source>
        <dbReference type="Proteomes" id="UP000735302"/>
    </source>
</evidence>
<organism evidence="1 2">
    <name type="scientific">Plakobranchus ocellatus</name>
    <dbReference type="NCBI Taxonomy" id="259542"/>
    <lineage>
        <taxon>Eukaryota</taxon>
        <taxon>Metazoa</taxon>
        <taxon>Spiralia</taxon>
        <taxon>Lophotrochozoa</taxon>
        <taxon>Mollusca</taxon>
        <taxon>Gastropoda</taxon>
        <taxon>Heterobranchia</taxon>
        <taxon>Euthyneura</taxon>
        <taxon>Panpulmonata</taxon>
        <taxon>Sacoglossa</taxon>
        <taxon>Placobranchoidea</taxon>
        <taxon>Plakobranchidae</taxon>
        <taxon>Plakobranchus</taxon>
    </lineage>
</organism>
<dbReference type="AlphaFoldDB" id="A0AAV4BZS5"/>
<reference evidence="1 2" key="1">
    <citation type="journal article" date="2021" name="Elife">
        <title>Chloroplast acquisition without the gene transfer in kleptoplastic sea slugs, Plakobranchus ocellatus.</title>
        <authorList>
            <person name="Maeda T."/>
            <person name="Takahashi S."/>
            <person name="Yoshida T."/>
            <person name="Shimamura S."/>
            <person name="Takaki Y."/>
            <person name="Nagai Y."/>
            <person name="Toyoda A."/>
            <person name="Suzuki Y."/>
            <person name="Arimoto A."/>
            <person name="Ishii H."/>
            <person name="Satoh N."/>
            <person name="Nishiyama T."/>
            <person name="Hasebe M."/>
            <person name="Maruyama T."/>
            <person name="Minagawa J."/>
            <person name="Obokata J."/>
            <person name="Shigenobu S."/>
        </authorList>
    </citation>
    <scope>NUCLEOTIDE SEQUENCE [LARGE SCALE GENOMIC DNA]</scope>
</reference>
<dbReference type="EMBL" id="BLXT01005660">
    <property type="protein sequence ID" value="GFO24845.1"/>
    <property type="molecule type" value="Genomic_DNA"/>
</dbReference>
<proteinExistence type="predicted"/>
<dbReference type="Proteomes" id="UP000735302">
    <property type="component" value="Unassembled WGS sequence"/>
</dbReference>
<evidence type="ECO:0000313" key="1">
    <source>
        <dbReference type="EMBL" id="GFO24845.1"/>
    </source>
</evidence>
<gene>
    <name evidence="1" type="ORF">PoB_005135000</name>
</gene>
<comment type="caution">
    <text evidence="1">The sequence shown here is derived from an EMBL/GenBank/DDBJ whole genome shotgun (WGS) entry which is preliminary data.</text>
</comment>
<name>A0AAV4BZS5_9GAST</name>